<dbReference type="EC" id="3.5.-.-" evidence="2"/>
<dbReference type="GO" id="GO:0016787">
    <property type="term" value="F:hydrolase activity"/>
    <property type="evidence" value="ECO:0007669"/>
    <property type="project" value="UniProtKB-KW"/>
</dbReference>
<dbReference type="Gene3D" id="3.50.30.50">
    <property type="entry name" value="Putative cyclase"/>
    <property type="match status" value="1"/>
</dbReference>
<keyword evidence="3" id="KW-1185">Reference proteome</keyword>
<reference evidence="2 3" key="1">
    <citation type="journal article" date="2019" name="Int. J. Syst. Evol. Microbiol.">
        <title>The Global Catalogue of Microorganisms (GCM) 10K type strain sequencing project: providing services to taxonomists for standard genome sequencing and annotation.</title>
        <authorList>
            <consortium name="The Broad Institute Genomics Platform"/>
            <consortium name="The Broad Institute Genome Sequencing Center for Infectious Disease"/>
            <person name="Wu L."/>
            <person name="Ma J."/>
        </authorList>
    </citation>
    <scope>NUCLEOTIDE SEQUENCE [LARGE SCALE GENOMIC DNA]</scope>
    <source>
        <strain evidence="2 3">GX26</strain>
    </source>
</reference>
<dbReference type="InterPro" id="IPR037175">
    <property type="entry name" value="KFase_sf"/>
</dbReference>
<feature type="region of interest" description="Disordered" evidence="1">
    <location>
        <begin position="146"/>
        <end position="170"/>
    </location>
</feature>
<dbReference type="SUPFAM" id="SSF102198">
    <property type="entry name" value="Putative cyclase"/>
    <property type="match status" value="1"/>
</dbReference>
<dbReference type="PANTHER" id="PTHR31118:SF32">
    <property type="entry name" value="KYNURENINE FORMAMIDASE"/>
    <property type="match status" value="1"/>
</dbReference>
<gene>
    <name evidence="2" type="ORF">ACFQGB_20960</name>
</gene>
<dbReference type="AlphaFoldDB" id="A0ABD5VMA8"/>
<name>A0ABD5VMA8_9EURY</name>
<comment type="caution">
    <text evidence="2">The sequence shown here is derived from an EMBL/GenBank/DDBJ whole genome shotgun (WGS) entry which is preliminary data.</text>
</comment>
<protein>
    <submittedName>
        <fullName evidence="2">Cyclase family protein</fullName>
        <ecNumber evidence="2">3.5.-.-</ecNumber>
    </submittedName>
</protein>
<organism evidence="2 3">
    <name type="scientific">Halorubellus litoreus</name>
    <dbReference type="NCBI Taxonomy" id="755308"/>
    <lineage>
        <taxon>Archaea</taxon>
        <taxon>Methanobacteriati</taxon>
        <taxon>Methanobacteriota</taxon>
        <taxon>Stenosarchaea group</taxon>
        <taxon>Halobacteria</taxon>
        <taxon>Halobacteriales</taxon>
        <taxon>Halorubellaceae</taxon>
        <taxon>Halorubellus</taxon>
    </lineage>
</organism>
<accession>A0ABD5VMA8</accession>
<proteinExistence type="predicted"/>
<sequence>MTLTDLTHSVAEGMPVYPGTTPVEFERTTSVAEDGARAHVLTLQTHAGTHVDAPCHMREGAPCLDAFDVDDFRFDAALVDCTGHGARDPITVEDLPASSVAADADLLAFATGWSEHWGTDRYRDHPYLTGAAAAWCAERECSVGVEGFSPDPTPSVDPSRERDDEPDGYPAHDALFAADQFIVENLDDASALPDDFVLHAYPLPVEGGDGCPVRAVAEY</sequence>
<dbReference type="EMBL" id="JBHSXN010000006">
    <property type="protein sequence ID" value="MFC6955340.1"/>
    <property type="molecule type" value="Genomic_DNA"/>
</dbReference>
<dbReference type="Pfam" id="PF04199">
    <property type="entry name" value="Cyclase"/>
    <property type="match status" value="1"/>
</dbReference>
<evidence type="ECO:0000256" key="1">
    <source>
        <dbReference type="SAM" id="MobiDB-lite"/>
    </source>
</evidence>
<dbReference type="PANTHER" id="PTHR31118">
    <property type="entry name" value="CYCLASE-LIKE PROTEIN 2"/>
    <property type="match status" value="1"/>
</dbReference>
<dbReference type="Proteomes" id="UP001596395">
    <property type="component" value="Unassembled WGS sequence"/>
</dbReference>
<dbReference type="RefSeq" id="WP_336352269.1">
    <property type="nucleotide sequence ID" value="NZ_JAZAQL010000006.1"/>
</dbReference>
<evidence type="ECO:0000313" key="3">
    <source>
        <dbReference type="Proteomes" id="UP001596395"/>
    </source>
</evidence>
<dbReference type="InterPro" id="IPR007325">
    <property type="entry name" value="KFase/CYL"/>
</dbReference>
<evidence type="ECO:0000313" key="2">
    <source>
        <dbReference type="EMBL" id="MFC6955340.1"/>
    </source>
</evidence>
<keyword evidence="2" id="KW-0378">Hydrolase</keyword>